<reference evidence="1 2" key="1">
    <citation type="journal article" date="2020" name="Insects">
        <title>Bacteria Belonging to Pseudomonas typographi sp. nov. from the Bark Beetle Ips typographus Have Genomic Potential to Aid in the Host Ecology.</title>
        <authorList>
            <person name="Peral-Aranega E."/>
            <person name="Saati-Santamaria Z."/>
            <person name="Kolarik M."/>
            <person name="Rivas R."/>
            <person name="Garcia-Fraile P."/>
        </authorList>
    </citation>
    <scope>NUCLEOTIDE SEQUENCE [LARGE SCALE GENOMIC DNA]</scope>
    <source>
        <strain evidence="1 2">CA3A</strain>
    </source>
</reference>
<dbReference type="InterPro" id="IPR022385">
    <property type="entry name" value="Rhs_assc_core"/>
</dbReference>
<name>A0ABR7Z8E4_9PSED</name>
<dbReference type="EMBL" id="JAAOCA010000039">
    <property type="protein sequence ID" value="MBD1601695.1"/>
    <property type="molecule type" value="Genomic_DNA"/>
</dbReference>
<accession>A0ABR7Z8E4</accession>
<gene>
    <name evidence="1" type="ORF">HAQ05_23750</name>
</gene>
<protein>
    <recommendedName>
        <fullName evidence="3">RHS repeat-associated core domain-containing protein</fullName>
    </recommendedName>
</protein>
<evidence type="ECO:0000313" key="1">
    <source>
        <dbReference type="EMBL" id="MBD1601695.1"/>
    </source>
</evidence>
<comment type="caution">
    <text evidence="1">The sequence shown here is derived from an EMBL/GenBank/DDBJ whole genome shotgun (WGS) entry which is preliminary data.</text>
</comment>
<dbReference type="Proteomes" id="UP000805841">
    <property type="component" value="Unassembled WGS sequence"/>
</dbReference>
<evidence type="ECO:0008006" key="3">
    <source>
        <dbReference type="Google" id="ProtNLM"/>
    </source>
</evidence>
<dbReference type="NCBIfam" id="TIGR03696">
    <property type="entry name" value="Rhs_assc_core"/>
    <property type="match status" value="1"/>
</dbReference>
<proteinExistence type="predicted"/>
<evidence type="ECO:0000313" key="2">
    <source>
        <dbReference type="Proteomes" id="UP000805841"/>
    </source>
</evidence>
<dbReference type="Gene3D" id="2.180.10.10">
    <property type="entry name" value="RHS repeat-associated core"/>
    <property type="match status" value="1"/>
</dbReference>
<keyword evidence="2" id="KW-1185">Reference proteome</keyword>
<sequence>MSANGETINNKASLLASNISGTIIQLAHHEQRNYMPFGYFNNRGTHLGLNGDWFEHEFEGYLLGIGHRAFIPNLMRFTTADSQSPFRSGGINSYVYCLADPIRSTLQTMRGAPQSHCSRALETSLEENHPVHSSYRIIFLTAKSPISLMSWRKQPFLLAKTSHVGERPQSMQ</sequence>
<organism evidence="1 2">
    <name type="scientific">Pseudomonas typographi</name>
    <dbReference type="NCBI Taxonomy" id="2715964"/>
    <lineage>
        <taxon>Bacteria</taxon>
        <taxon>Pseudomonadati</taxon>
        <taxon>Pseudomonadota</taxon>
        <taxon>Gammaproteobacteria</taxon>
        <taxon>Pseudomonadales</taxon>
        <taxon>Pseudomonadaceae</taxon>
        <taxon>Pseudomonas</taxon>
    </lineage>
</organism>